<proteinExistence type="predicted"/>
<sequence>MLFGTADMAVGRVLQVAVSDIVVGFGNGIYASTAPVRQRETFKGSWRGKLVVTEFPLNISGFVLSMAYPLSSLLALHIRQRAEGS</sequence>
<reference evidence="1" key="1">
    <citation type="submission" date="2023-06" db="EMBL/GenBank/DDBJ databases">
        <title>Genome-scale phylogeny and comparative genomics of the fungal order Sordariales.</title>
        <authorList>
            <consortium name="Lawrence Berkeley National Laboratory"/>
            <person name="Hensen N."/>
            <person name="Bonometti L."/>
            <person name="Westerberg I."/>
            <person name="Brannstrom I.O."/>
            <person name="Guillou S."/>
            <person name="Cros-Aarteil S."/>
            <person name="Calhoun S."/>
            <person name="Haridas S."/>
            <person name="Kuo A."/>
            <person name="Mondo S."/>
            <person name="Pangilinan J."/>
            <person name="Riley R."/>
            <person name="LaButti K."/>
            <person name="Andreopoulos B."/>
            <person name="Lipzen A."/>
            <person name="Chen C."/>
            <person name="Yanf M."/>
            <person name="Daum C."/>
            <person name="Ng V."/>
            <person name="Clum A."/>
            <person name="Steindorff A."/>
            <person name="Ohm R."/>
            <person name="Martin F."/>
            <person name="Silar P."/>
            <person name="Natvig D."/>
            <person name="Lalanne C."/>
            <person name="Gautier V."/>
            <person name="Ament-velasquez S.L."/>
            <person name="Kruys A."/>
            <person name="Hutchinson M.I."/>
            <person name="Powell A.J."/>
            <person name="Barry K."/>
            <person name="Miller A.N."/>
            <person name="Grigoriev I.V."/>
            <person name="Debuchy R."/>
            <person name="Gladieux P."/>
            <person name="Thoren M.H."/>
            <person name="Johannesson H."/>
        </authorList>
    </citation>
    <scope>NUCLEOTIDE SEQUENCE</scope>
    <source>
        <strain evidence="1">SMH3391-2</strain>
    </source>
</reference>
<evidence type="ECO:0000313" key="1">
    <source>
        <dbReference type="EMBL" id="KAK0624579.1"/>
    </source>
</evidence>
<protein>
    <submittedName>
        <fullName evidence="1">Uncharacterized protein</fullName>
    </submittedName>
</protein>
<dbReference type="InterPro" id="IPR036259">
    <property type="entry name" value="MFS_trans_sf"/>
</dbReference>
<name>A0AA39WZM8_9PEZI</name>
<dbReference type="Proteomes" id="UP001174934">
    <property type="component" value="Unassembled WGS sequence"/>
</dbReference>
<organism evidence="1 2">
    <name type="scientific">Bombardia bombarda</name>
    <dbReference type="NCBI Taxonomy" id="252184"/>
    <lineage>
        <taxon>Eukaryota</taxon>
        <taxon>Fungi</taxon>
        <taxon>Dikarya</taxon>
        <taxon>Ascomycota</taxon>
        <taxon>Pezizomycotina</taxon>
        <taxon>Sordariomycetes</taxon>
        <taxon>Sordariomycetidae</taxon>
        <taxon>Sordariales</taxon>
        <taxon>Lasiosphaeriaceae</taxon>
        <taxon>Bombardia</taxon>
    </lineage>
</organism>
<dbReference type="AlphaFoldDB" id="A0AA39WZM8"/>
<keyword evidence="2" id="KW-1185">Reference proteome</keyword>
<dbReference type="EMBL" id="JAULSR010000003">
    <property type="protein sequence ID" value="KAK0624579.1"/>
    <property type="molecule type" value="Genomic_DNA"/>
</dbReference>
<comment type="caution">
    <text evidence="1">The sequence shown here is derived from an EMBL/GenBank/DDBJ whole genome shotgun (WGS) entry which is preliminary data.</text>
</comment>
<dbReference type="Gene3D" id="1.20.1250.20">
    <property type="entry name" value="MFS general substrate transporter like domains"/>
    <property type="match status" value="1"/>
</dbReference>
<accession>A0AA39WZM8</accession>
<evidence type="ECO:0000313" key="2">
    <source>
        <dbReference type="Proteomes" id="UP001174934"/>
    </source>
</evidence>
<gene>
    <name evidence="1" type="ORF">B0T17DRAFT_245053</name>
</gene>